<feature type="signal peptide" evidence="2">
    <location>
        <begin position="1"/>
        <end position="28"/>
    </location>
</feature>
<feature type="region of interest" description="Disordered" evidence="1">
    <location>
        <begin position="326"/>
        <end position="346"/>
    </location>
</feature>
<feature type="region of interest" description="Disordered" evidence="1">
    <location>
        <begin position="176"/>
        <end position="198"/>
    </location>
</feature>
<feature type="region of interest" description="Disordered" evidence="1">
    <location>
        <begin position="45"/>
        <end position="88"/>
    </location>
</feature>
<name>A0ABQ7SBD7_9ACAR</name>
<keyword evidence="2" id="KW-0732">Signal</keyword>
<organism evidence="3 4">
    <name type="scientific">Fragariocoptes setiger</name>
    <dbReference type="NCBI Taxonomy" id="1670756"/>
    <lineage>
        <taxon>Eukaryota</taxon>
        <taxon>Metazoa</taxon>
        <taxon>Ecdysozoa</taxon>
        <taxon>Arthropoda</taxon>
        <taxon>Chelicerata</taxon>
        <taxon>Arachnida</taxon>
        <taxon>Acari</taxon>
        <taxon>Acariformes</taxon>
        <taxon>Trombidiformes</taxon>
        <taxon>Prostigmata</taxon>
        <taxon>Eupodina</taxon>
        <taxon>Eriophyoidea</taxon>
        <taxon>Phytoptidae</taxon>
        <taxon>Fragariocoptes</taxon>
    </lineage>
</organism>
<protein>
    <submittedName>
        <fullName evidence="3">Uncharacterized protein</fullName>
    </submittedName>
</protein>
<sequence>MFGFNSNRLVSQVLLVCAVVQLLHQSGGDAFPAFISRMSESIMGTSSAPAAQSQPQHSSALAPNVSSAAVPQVSDGSGSSSSSQQPIAEQVQANKMISGLQAQLSQFNAQKALQNLAAGSSSQANSANNNKFHMLEVLQNMGKAIQQQLFSSNNNIQIITSPASPNANIKKNEYQHVSNSAPGTDGQQKQTPTGVQPGMSYREQGEILRHEILRRAGQLQTVLASSMDIMKDKSDMIVRRLLESLNTRIDQAKSKADRIINEPATNEMAVKTLNTINQGLNQLNNIITNIVSRFDMTNNKDATQKIAAGLAAFNASPNQFVKSLTSAQQLPTSQQTSSVPIGAKQQ</sequence>
<evidence type="ECO:0000256" key="1">
    <source>
        <dbReference type="SAM" id="MobiDB-lite"/>
    </source>
</evidence>
<reference evidence="3 4" key="1">
    <citation type="submission" date="2020-10" db="EMBL/GenBank/DDBJ databases">
        <authorList>
            <person name="Klimov P.B."/>
            <person name="Dyachkov S.M."/>
            <person name="Chetverikov P.E."/>
        </authorList>
    </citation>
    <scope>NUCLEOTIDE SEQUENCE [LARGE SCALE GENOMIC DNA]</scope>
    <source>
        <strain evidence="3">BMOC 18-1129-001#AD2665</strain>
        <tissue evidence="3">Entire mites</tissue>
    </source>
</reference>
<dbReference type="Proteomes" id="UP000825002">
    <property type="component" value="Unassembled WGS sequence"/>
</dbReference>
<accession>A0ABQ7SBD7</accession>
<proteinExistence type="predicted"/>
<feature type="chain" id="PRO_5047205429" evidence="2">
    <location>
        <begin position="29"/>
        <end position="346"/>
    </location>
</feature>
<keyword evidence="4" id="KW-1185">Reference proteome</keyword>
<feature type="compositionally biased region" description="Low complexity" evidence="1">
    <location>
        <begin position="74"/>
        <end position="83"/>
    </location>
</feature>
<feature type="compositionally biased region" description="Polar residues" evidence="1">
    <location>
        <begin position="45"/>
        <end position="69"/>
    </location>
</feature>
<evidence type="ECO:0000313" key="4">
    <source>
        <dbReference type="Proteomes" id="UP000825002"/>
    </source>
</evidence>
<dbReference type="EMBL" id="JAIFTH010000088">
    <property type="protein sequence ID" value="KAG9510719.1"/>
    <property type="molecule type" value="Genomic_DNA"/>
</dbReference>
<gene>
    <name evidence="3" type="ORF">GZH46_00727</name>
</gene>
<evidence type="ECO:0000256" key="2">
    <source>
        <dbReference type="SAM" id="SignalP"/>
    </source>
</evidence>
<evidence type="ECO:0000313" key="3">
    <source>
        <dbReference type="EMBL" id="KAG9510719.1"/>
    </source>
</evidence>
<comment type="caution">
    <text evidence="3">The sequence shown here is derived from an EMBL/GenBank/DDBJ whole genome shotgun (WGS) entry which is preliminary data.</text>
</comment>
<feature type="compositionally biased region" description="Polar residues" evidence="1">
    <location>
        <begin position="176"/>
        <end position="194"/>
    </location>
</feature>